<accession>A0ABR4NDT2</accession>
<evidence type="ECO:0000256" key="1">
    <source>
        <dbReference type="SAM" id="MobiDB-lite"/>
    </source>
</evidence>
<dbReference type="EMBL" id="JADGIZ020000009">
    <property type="protein sequence ID" value="KAL2917687.1"/>
    <property type="molecule type" value="Genomic_DNA"/>
</dbReference>
<organism evidence="3 4">
    <name type="scientific">Polyrhizophydium stewartii</name>
    <dbReference type="NCBI Taxonomy" id="2732419"/>
    <lineage>
        <taxon>Eukaryota</taxon>
        <taxon>Fungi</taxon>
        <taxon>Fungi incertae sedis</taxon>
        <taxon>Chytridiomycota</taxon>
        <taxon>Chytridiomycota incertae sedis</taxon>
        <taxon>Chytridiomycetes</taxon>
        <taxon>Rhizophydiales</taxon>
        <taxon>Rhizophydiales incertae sedis</taxon>
        <taxon>Polyrhizophydium</taxon>
    </lineage>
</organism>
<dbReference type="Pfam" id="PF01398">
    <property type="entry name" value="JAB"/>
    <property type="match status" value="1"/>
</dbReference>
<proteinExistence type="predicted"/>
<gene>
    <name evidence="3" type="ORF">HK105_202560</name>
</gene>
<dbReference type="InterPro" id="IPR050242">
    <property type="entry name" value="JAMM_MPN+_peptidase_M67A"/>
</dbReference>
<evidence type="ECO:0000313" key="3">
    <source>
        <dbReference type="EMBL" id="KAL2917687.1"/>
    </source>
</evidence>
<protein>
    <recommendedName>
        <fullName evidence="2">MPN domain-containing protein</fullName>
    </recommendedName>
</protein>
<comment type="caution">
    <text evidence="3">The sequence shown here is derived from an EMBL/GenBank/DDBJ whole genome shotgun (WGS) entry which is preliminary data.</text>
</comment>
<dbReference type="InterPro" id="IPR037518">
    <property type="entry name" value="MPN"/>
</dbReference>
<name>A0ABR4NDT2_9FUNG</name>
<dbReference type="SMART" id="SM00232">
    <property type="entry name" value="JAB_MPN"/>
    <property type="match status" value="1"/>
</dbReference>
<dbReference type="Proteomes" id="UP001527925">
    <property type="component" value="Unassembled WGS sequence"/>
</dbReference>
<dbReference type="Gene3D" id="3.40.140.10">
    <property type="entry name" value="Cytidine Deaminase, domain 2"/>
    <property type="match status" value="1"/>
</dbReference>
<feature type="region of interest" description="Disordered" evidence="1">
    <location>
        <begin position="46"/>
        <end position="72"/>
    </location>
</feature>
<dbReference type="SUPFAM" id="SSF102712">
    <property type="entry name" value="JAB1/MPN domain"/>
    <property type="match status" value="1"/>
</dbReference>
<evidence type="ECO:0000259" key="2">
    <source>
        <dbReference type="PROSITE" id="PS50249"/>
    </source>
</evidence>
<feature type="domain" description="MPN" evidence="2">
    <location>
        <begin position="5"/>
        <end position="176"/>
    </location>
</feature>
<feature type="compositionally biased region" description="Low complexity" evidence="1">
    <location>
        <begin position="46"/>
        <end position="68"/>
    </location>
</feature>
<dbReference type="PROSITE" id="PS50249">
    <property type="entry name" value="MPN"/>
    <property type="match status" value="1"/>
</dbReference>
<dbReference type="InterPro" id="IPR000555">
    <property type="entry name" value="JAMM/MPN+_dom"/>
</dbReference>
<keyword evidence="4" id="KW-1185">Reference proteome</keyword>
<reference evidence="3 4" key="1">
    <citation type="submission" date="2023-09" db="EMBL/GenBank/DDBJ databases">
        <title>Pangenome analysis of Batrachochytrium dendrobatidis and related Chytrids.</title>
        <authorList>
            <person name="Yacoub M.N."/>
            <person name="Stajich J.E."/>
            <person name="James T.Y."/>
        </authorList>
    </citation>
    <scope>NUCLEOTIDE SEQUENCE [LARGE SCALE GENOMIC DNA]</scope>
    <source>
        <strain evidence="3 4">JEL0888</strain>
    </source>
</reference>
<dbReference type="PANTHER" id="PTHR10410">
    <property type="entry name" value="EUKARYOTIC TRANSLATION INITIATION FACTOR 3 -RELATED"/>
    <property type="match status" value="1"/>
</dbReference>
<sequence length="187" mass="20205">MLTQVLLSTEVHMLCSAYALCTETEEVALLLLGDFEETLSSPAAAATSPVGAGGSASSASMPGSSVTTRAASPTPAGVRAVVRTCFFVVRKDRRRDRVEISSEELSRALSEADSLGLKVVGWCHSHPKITIHPSHVDLGTQLTLQSLDKHFFGIIYSCFHENQNKSMRMQVTAFQSRRAPEANQAIQ</sequence>
<evidence type="ECO:0000313" key="4">
    <source>
        <dbReference type="Proteomes" id="UP001527925"/>
    </source>
</evidence>